<evidence type="ECO:0000256" key="4">
    <source>
        <dbReference type="ARBA" id="ARBA00022723"/>
    </source>
</evidence>
<dbReference type="GO" id="GO:0004817">
    <property type="term" value="F:cysteine-tRNA ligase activity"/>
    <property type="evidence" value="ECO:0007669"/>
    <property type="project" value="UniProtKB-EC"/>
</dbReference>
<feature type="compositionally biased region" description="Polar residues" evidence="12">
    <location>
        <begin position="1"/>
        <end position="12"/>
    </location>
</feature>
<feature type="region of interest" description="Disordered" evidence="12">
    <location>
        <begin position="773"/>
        <end position="818"/>
    </location>
</feature>
<dbReference type="EC" id="6.1.1.16" evidence="2"/>
<dbReference type="FunFam" id="3.40.50.620:FF:000186">
    <property type="entry name" value="Putative Cysteinyl-tRNA synthetase"/>
    <property type="match status" value="1"/>
</dbReference>
<evidence type="ECO:0000256" key="9">
    <source>
        <dbReference type="ARBA" id="ARBA00023146"/>
    </source>
</evidence>
<dbReference type="OrthoDB" id="4205127at2759"/>
<evidence type="ECO:0000256" key="7">
    <source>
        <dbReference type="ARBA" id="ARBA00022840"/>
    </source>
</evidence>
<feature type="compositionally biased region" description="Basic and acidic residues" evidence="12">
    <location>
        <begin position="778"/>
        <end position="789"/>
    </location>
</feature>
<dbReference type="SUPFAM" id="SSF52374">
    <property type="entry name" value="Nucleotidylyl transferase"/>
    <property type="match status" value="1"/>
</dbReference>
<dbReference type="STRING" id="535722.E5R3U7"/>
<comment type="cofactor">
    <cofactor evidence="1">
        <name>Zn(2+)</name>
        <dbReference type="ChEBI" id="CHEBI:29105"/>
    </cofactor>
</comment>
<reference evidence="15" key="1">
    <citation type="journal article" date="2012" name="MBio">
        <title>Comparative genome analysis of Trichophyton rubrum and related dermatophytes reveals candidate genes involved in infection.</title>
        <authorList>
            <person name="Martinez D.A."/>
            <person name="Oliver B.G."/>
            <person name="Graeser Y."/>
            <person name="Goldberg J.M."/>
            <person name="Li W."/>
            <person name="Martinez-Rossi N.M."/>
            <person name="Monod M."/>
            <person name="Shelest E."/>
            <person name="Barton R.C."/>
            <person name="Birch E."/>
            <person name="Brakhage A.A."/>
            <person name="Chen Z."/>
            <person name="Gurr S.J."/>
            <person name="Heiman D."/>
            <person name="Heitman J."/>
            <person name="Kosti I."/>
            <person name="Rossi A."/>
            <person name="Saif S."/>
            <person name="Samalova M."/>
            <person name="Saunders C.W."/>
            <person name="Shea T."/>
            <person name="Summerbell R.C."/>
            <person name="Xu J."/>
            <person name="Young S."/>
            <person name="Zeng Q."/>
            <person name="Birren B.W."/>
            <person name="Cuomo C.A."/>
            <person name="White T.C."/>
        </authorList>
    </citation>
    <scope>NUCLEOTIDE SEQUENCE [LARGE SCALE GENOMIC DNA]</scope>
    <source>
        <strain evidence="15">ATCC MYA-4604 / CBS 118893</strain>
    </source>
</reference>
<dbReference type="Gene3D" id="3.40.50.620">
    <property type="entry name" value="HUPs"/>
    <property type="match status" value="2"/>
</dbReference>
<dbReference type="AlphaFoldDB" id="E5R3U7"/>
<evidence type="ECO:0000256" key="11">
    <source>
        <dbReference type="SAM" id="Coils"/>
    </source>
</evidence>
<evidence type="ECO:0000256" key="6">
    <source>
        <dbReference type="ARBA" id="ARBA00022833"/>
    </source>
</evidence>
<dbReference type="GO" id="GO:0006423">
    <property type="term" value="P:cysteinyl-tRNA aminoacylation"/>
    <property type="evidence" value="ECO:0007669"/>
    <property type="project" value="InterPro"/>
</dbReference>
<dbReference type="EMBL" id="DS989822">
    <property type="protein sequence ID" value="EFQ98007.1"/>
    <property type="molecule type" value="Genomic_DNA"/>
</dbReference>
<keyword evidence="3" id="KW-0436">Ligase</keyword>
<dbReference type="FunCoup" id="E5R3U7">
    <property type="interactions" value="926"/>
</dbReference>
<evidence type="ECO:0000256" key="1">
    <source>
        <dbReference type="ARBA" id="ARBA00001947"/>
    </source>
</evidence>
<dbReference type="FunFam" id="3.40.50.620:FF:000228">
    <property type="entry name" value="Cysteinyl-tRNA synthetase"/>
    <property type="match status" value="1"/>
</dbReference>
<dbReference type="HOGENOM" id="CLU_013528_3_1_1"/>
<evidence type="ECO:0000313" key="15">
    <source>
        <dbReference type="Proteomes" id="UP000002669"/>
    </source>
</evidence>
<dbReference type="HAMAP" id="MF_00041">
    <property type="entry name" value="Cys_tRNA_synth"/>
    <property type="match status" value="1"/>
</dbReference>
<dbReference type="InterPro" id="IPR015803">
    <property type="entry name" value="Cys-tRNA-ligase"/>
</dbReference>
<protein>
    <recommendedName>
        <fullName evidence="2">cysteine--tRNA ligase</fullName>
        <ecNumber evidence="2">6.1.1.16</ecNumber>
    </recommendedName>
    <alternativeName>
        <fullName evidence="10">Cysteinyl-tRNA synthetase</fullName>
    </alternativeName>
</protein>
<keyword evidence="15" id="KW-1185">Reference proteome</keyword>
<evidence type="ECO:0000256" key="10">
    <source>
        <dbReference type="ARBA" id="ARBA00031499"/>
    </source>
</evidence>
<keyword evidence="5" id="KW-0547">Nucleotide-binding</keyword>
<keyword evidence="8" id="KW-0648">Protein biosynthesis</keyword>
<dbReference type="RefSeq" id="XP_003176959.1">
    <property type="nucleotide sequence ID" value="XM_003176911.1"/>
</dbReference>
<dbReference type="InterPro" id="IPR032678">
    <property type="entry name" value="tRNA-synt_1_cat_dom"/>
</dbReference>
<dbReference type="GO" id="GO:0005737">
    <property type="term" value="C:cytoplasm"/>
    <property type="evidence" value="ECO:0007669"/>
    <property type="project" value="TreeGrafter"/>
</dbReference>
<evidence type="ECO:0000259" key="13">
    <source>
        <dbReference type="Pfam" id="PF01406"/>
    </source>
</evidence>
<dbReference type="NCBIfam" id="TIGR00435">
    <property type="entry name" value="cysS"/>
    <property type="match status" value="1"/>
</dbReference>
<dbReference type="GO" id="GO:0005524">
    <property type="term" value="F:ATP binding"/>
    <property type="evidence" value="ECO:0007669"/>
    <property type="project" value="UniProtKB-KW"/>
</dbReference>
<feature type="compositionally biased region" description="Basic and acidic residues" evidence="12">
    <location>
        <begin position="797"/>
        <end position="809"/>
    </location>
</feature>
<dbReference type="SUPFAM" id="SSF47323">
    <property type="entry name" value="Anticodon-binding domain of a subclass of class I aminoacyl-tRNA synthetases"/>
    <property type="match status" value="1"/>
</dbReference>
<dbReference type="InterPro" id="IPR024909">
    <property type="entry name" value="Cys-tRNA/MSH_ligase"/>
</dbReference>
<dbReference type="Proteomes" id="UP000002669">
    <property type="component" value="Unassembled WGS sequence"/>
</dbReference>
<organism evidence="15">
    <name type="scientific">Arthroderma gypseum (strain ATCC MYA-4604 / CBS 118893)</name>
    <name type="common">Microsporum gypseum</name>
    <dbReference type="NCBI Taxonomy" id="535722"/>
    <lineage>
        <taxon>Eukaryota</taxon>
        <taxon>Fungi</taxon>
        <taxon>Dikarya</taxon>
        <taxon>Ascomycota</taxon>
        <taxon>Pezizomycotina</taxon>
        <taxon>Eurotiomycetes</taxon>
        <taxon>Eurotiomycetidae</taxon>
        <taxon>Onygenales</taxon>
        <taxon>Arthrodermataceae</taxon>
        <taxon>Nannizzia</taxon>
    </lineage>
</organism>
<dbReference type="PANTHER" id="PTHR10890">
    <property type="entry name" value="CYSTEINYL-TRNA SYNTHETASE"/>
    <property type="match status" value="1"/>
</dbReference>
<keyword evidence="4" id="KW-0479">Metal-binding</keyword>
<proteinExistence type="inferred from homology"/>
<keyword evidence="7" id="KW-0067">ATP-binding</keyword>
<accession>E5R3U7</accession>
<evidence type="ECO:0000256" key="12">
    <source>
        <dbReference type="SAM" id="MobiDB-lite"/>
    </source>
</evidence>
<evidence type="ECO:0000256" key="8">
    <source>
        <dbReference type="ARBA" id="ARBA00022917"/>
    </source>
</evidence>
<evidence type="ECO:0000256" key="5">
    <source>
        <dbReference type="ARBA" id="ARBA00022741"/>
    </source>
</evidence>
<dbReference type="PRINTS" id="PR00983">
    <property type="entry name" value="TRNASYNTHCYS"/>
</dbReference>
<feature type="coiled-coil region" evidence="11">
    <location>
        <begin position="726"/>
        <end position="753"/>
    </location>
</feature>
<dbReference type="eggNOG" id="KOG2007">
    <property type="taxonomic scope" value="Eukaryota"/>
</dbReference>
<dbReference type="GeneID" id="10032282"/>
<feature type="region of interest" description="Disordered" evidence="12">
    <location>
        <begin position="1"/>
        <end position="21"/>
    </location>
</feature>
<name>E5R3U7_ARTGP</name>
<dbReference type="VEuPathDB" id="FungiDB:MGYG_01043"/>
<keyword evidence="6" id="KW-0862">Zinc</keyword>
<dbReference type="GO" id="GO:0046872">
    <property type="term" value="F:metal ion binding"/>
    <property type="evidence" value="ECO:0007669"/>
    <property type="project" value="UniProtKB-KW"/>
</dbReference>
<evidence type="ECO:0000256" key="3">
    <source>
        <dbReference type="ARBA" id="ARBA00022598"/>
    </source>
</evidence>
<evidence type="ECO:0000256" key="2">
    <source>
        <dbReference type="ARBA" id="ARBA00012832"/>
    </source>
</evidence>
<keyword evidence="11" id="KW-0175">Coiled coil</keyword>
<dbReference type="Pfam" id="PF01406">
    <property type="entry name" value="tRNA-synt_1e"/>
    <property type="match status" value="1"/>
</dbReference>
<feature type="domain" description="tRNA synthetases class I catalytic" evidence="13">
    <location>
        <begin position="44"/>
        <end position="489"/>
    </location>
</feature>
<dbReference type="InterPro" id="IPR014729">
    <property type="entry name" value="Rossmann-like_a/b/a_fold"/>
</dbReference>
<dbReference type="InParanoid" id="E5R3U7"/>
<dbReference type="CDD" id="cd00672">
    <property type="entry name" value="CysRS_core"/>
    <property type="match status" value="1"/>
</dbReference>
<dbReference type="InterPro" id="IPR009080">
    <property type="entry name" value="tRNAsynth_Ia_anticodon-bd"/>
</dbReference>
<keyword evidence="9 14" id="KW-0030">Aminoacyl-tRNA synthetase</keyword>
<evidence type="ECO:0000313" key="14">
    <source>
        <dbReference type="EMBL" id="EFQ98007.1"/>
    </source>
</evidence>
<sequence length="818" mass="92623">MSTVDGQPNWQEPPTCPNRSLPPLRVWNSLTRSKTHFVPADPNGQKVTWYACGPTVYDDAHLGHARNYVTTDILRRIMRDYFKFDVNFIMNITDVDNKIIIRARQQHLFAEYKDKHPDIDADVLQTALLAFSTFVKKQLPLLNFQEQAEKTYAFIFNGGTLEGNKKPGSDEAKIKMSIKSESQAGAAIAKALEGHKKSIEPGNSLGMNAPSYSSVNTQRTNEAFYEACKDVFLIYLDCIGCSSICSTDYSLFEALTKNYESRFLEDMRCLNVLEPDKLTKVTTHISEIIQFVKTIIGNGFAYSTPDGSVYFNINKFEESGHYYAKLEPWNRHNKHLQRDGEGSLSKGATSKLSRNDFVLWKASRPGEPSWPSPWGNGRPGWHIECSAMASANFGSQMDIHSGGIDLAFPHHDNELAQSEAFWGGTQWVNYFLHMGHLSIQGSKMSKSLKNFTTIREALDRGTWTSRNLRIVFLLSGWREGIEITTDMVDASRAWEEKLNNFFLKSRNFKALHKLASEAPNNRCDALETHLKFAQDKVFNALCNSFDTPTAMSAITELVTVFNSAEPPKLNNVILQNAAKWITSMVNVFGLNGDASPEDPEIGWAGIDVPECAMPYLNALSTSRDSIRRLAMSKSRIPPEALRGITDSMEDFGPSISDIALPFITVLRSFKDRIEYMNFNCSEISPNQLLMACDQIRDVDLFDLGVYLEDQGNEHAIIRPVTRDLICARQKQSEQKLESQKRREDEERRLLEKLDRGKLSPAEMFRTEDFSAWDADGIPTKDSEGKDITKSRSKKLRKEWERQKKMHEMWEASSSGQMA</sequence>
<dbReference type="OMA" id="YEGLGWA"/>
<gene>
    <name evidence="14" type="ORF">MGYG_01043</name>
</gene>
<dbReference type="PANTHER" id="PTHR10890:SF3">
    <property type="entry name" value="CYSTEINE--TRNA LIGASE, CYTOPLASMIC"/>
    <property type="match status" value="1"/>
</dbReference>